<keyword evidence="6" id="KW-0472">Membrane</keyword>
<dbReference type="InterPro" id="IPR002123">
    <property type="entry name" value="Plipid/glycerol_acylTrfase"/>
</dbReference>
<keyword evidence="6" id="KW-0812">Transmembrane</keyword>
<protein>
    <submittedName>
        <fullName evidence="8">Lysophospholipid acyltransferase family protein</fullName>
    </submittedName>
</protein>
<dbReference type="EMBL" id="JBHRSL010000001">
    <property type="protein sequence ID" value="MFC3050314.1"/>
    <property type="molecule type" value="Genomic_DNA"/>
</dbReference>
<comment type="pathway">
    <text evidence="1">Lipid metabolism.</text>
</comment>
<reference evidence="9" key="1">
    <citation type="journal article" date="2019" name="Int. J. Syst. Evol. Microbiol.">
        <title>The Global Catalogue of Microorganisms (GCM) 10K type strain sequencing project: providing services to taxonomists for standard genome sequencing and annotation.</title>
        <authorList>
            <consortium name="The Broad Institute Genomics Platform"/>
            <consortium name="The Broad Institute Genome Sequencing Center for Infectious Disease"/>
            <person name="Wu L."/>
            <person name="Ma J."/>
        </authorList>
    </citation>
    <scope>NUCLEOTIDE SEQUENCE [LARGE SCALE GENOMIC DNA]</scope>
    <source>
        <strain evidence="9">KCTC 62164</strain>
    </source>
</reference>
<keyword evidence="5 8" id="KW-0012">Acyltransferase</keyword>
<dbReference type="GO" id="GO:0016746">
    <property type="term" value="F:acyltransferase activity"/>
    <property type="evidence" value="ECO:0007669"/>
    <property type="project" value="UniProtKB-KW"/>
</dbReference>
<evidence type="ECO:0000256" key="5">
    <source>
        <dbReference type="ARBA" id="ARBA00023315"/>
    </source>
</evidence>
<dbReference type="SMART" id="SM00563">
    <property type="entry name" value="PlsC"/>
    <property type="match status" value="1"/>
</dbReference>
<evidence type="ECO:0000256" key="1">
    <source>
        <dbReference type="ARBA" id="ARBA00005189"/>
    </source>
</evidence>
<keyword evidence="9" id="KW-1185">Reference proteome</keyword>
<keyword evidence="2" id="KW-0444">Lipid biosynthesis</keyword>
<dbReference type="RefSeq" id="WP_194214713.1">
    <property type="nucleotide sequence ID" value="NZ_CP061205.1"/>
</dbReference>
<dbReference type="Pfam" id="PF01553">
    <property type="entry name" value="Acyltransferase"/>
    <property type="match status" value="1"/>
</dbReference>
<accession>A0ABV7CZI9</accession>
<evidence type="ECO:0000313" key="9">
    <source>
        <dbReference type="Proteomes" id="UP001595444"/>
    </source>
</evidence>
<dbReference type="PANTHER" id="PTHR10434">
    <property type="entry name" value="1-ACYL-SN-GLYCEROL-3-PHOSPHATE ACYLTRANSFERASE"/>
    <property type="match status" value="1"/>
</dbReference>
<proteinExistence type="predicted"/>
<organism evidence="8 9">
    <name type="scientific">Kordiimonas pumila</name>
    <dbReference type="NCBI Taxonomy" id="2161677"/>
    <lineage>
        <taxon>Bacteria</taxon>
        <taxon>Pseudomonadati</taxon>
        <taxon>Pseudomonadota</taxon>
        <taxon>Alphaproteobacteria</taxon>
        <taxon>Kordiimonadales</taxon>
        <taxon>Kordiimonadaceae</taxon>
        <taxon>Kordiimonas</taxon>
    </lineage>
</organism>
<feature type="transmembrane region" description="Helical" evidence="6">
    <location>
        <begin position="20"/>
        <end position="43"/>
    </location>
</feature>
<dbReference type="CDD" id="cd07989">
    <property type="entry name" value="LPLAT_AGPAT-like"/>
    <property type="match status" value="1"/>
</dbReference>
<evidence type="ECO:0000256" key="2">
    <source>
        <dbReference type="ARBA" id="ARBA00022516"/>
    </source>
</evidence>
<evidence type="ECO:0000313" key="8">
    <source>
        <dbReference type="EMBL" id="MFC3050314.1"/>
    </source>
</evidence>
<name>A0ABV7CZI9_9PROT</name>
<evidence type="ECO:0000256" key="4">
    <source>
        <dbReference type="ARBA" id="ARBA00023098"/>
    </source>
</evidence>
<feature type="domain" description="Phospholipid/glycerol acyltransferase" evidence="7">
    <location>
        <begin position="81"/>
        <end position="200"/>
    </location>
</feature>
<evidence type="ECO:0000256" key="6">
    <source>
        <dbReference type="SAM" id="Phobius"/>
    </source>
</evidence>
<evidence type="ECO:0000259" key="7">
    <source>
        <dbReference type="SMART" id="SM00563"/>
    </source>
</evidence>
<keyword evidence="3" id="KW-0808">Transferase</keyword>
<dbReference type="SUPFAM" id="SSF69593">
    <property type="entry name" value="Glycerol-3-phosphate (1)-acyltransferase"/>
    <property type="match status" value="1"/>
</dbReference>
<keyword evidence="6" id="KW-1133">Transmembrane helix</keyword>
<dbReference type="PANTHER" id="PTHR10434:SF64">
    <property type="entry name" value="1-ACYL-SN-GLYCEROL-3-PHOSPHATE ACYLTRANSFERASE-RELATED"/>
    <property type="match status" value="1"/>
</dbReference>
<keyword evidence="4" id="KW-0443">Lipid metabolism</keyword>
<sequence>MDTEYAGLKSNFQTEGWTLLGFVRICAIILVSIPLISVQVIMVKAAKRRWWHFAGLWHRTTCRILGVDIHVIGLEKHTGPVLYAANHISWLDILVLGGLLDNASFIAKAEMAGWGLVGKLCALHKTIFVRRERRLDSARQRDELVARVQQGHSLILFPEGTSTDGVRVENFKSSLFSVAERADAASGHRLVIQPVTLAYTETNGMPLVRSRRPSVAWLGDVELFEHLRQFLGLARTSVTLEFHAPISLVEAGSRKELARYCEDQVRAGLERAHRSEVRFGPQPGIYLPAPAEQQA</sequence>
<comment type="caution">
    <text evidence="8">The sequence shown here is derived from an EMBL/GenBank/DDBJ whole genome shotgun (WGS) entry which is preliminary data.</text>
</comment>
<dbReference type="Proteomes" id="UP001595444">
    <property type="component" value="Unassembled WGS sequence"/>
</dbReference>
<evidence type="ECO:0000256" key="3">
    <source>
        <dbReference type="ARBA" id="ARBA00022679"/>
    </source>
</evidence>
<gene>
    <name evidence="8" type="ORF">ACFOKA_00195</name>
</gene>